<evidence type="ECO:0000313" key="2">
    <source>
        <dbReference type="EMBL" id="CAG9812789.1"/>
    </source>
</evidence>
<sequence>MAKYILKSCCACGSLRTGTIISGVTAILLSIIGIIIVLAVRVDIKTVVFDWLPKWAVQVIIVLNLVMTIILSTVMIIGVVRRNWYMMIPWIVLGGMLAIGLLVSILYNSIVFYIDGDNLNGTLWLVLGLISFFVYCYMWYVSFSYFANLREESERGAYSKDPFRRQRI</sequence>
<accession>A0A9N9SAR4</accession>
<feature type="transmembrane region" description="Helical" evidence="1">
    <location>
        <begin position="122"/>
        <end position="140"/>
    </location>
</feature>
<keyword evidence="1" id="KW-1133">Transmembrane helix</keyword>
<dbReference type="PANTHER" id="PTHR34609:SF17">
    <property type="entry name" value="GEO08273P1-RELATED"/>
    <property type="match status" value="1"/>
</dbReference>
<reference evidence="2" key="2">
    <citation type="submission" date="2022-10" db="EMBL/GenBank/DDBJ databases">
        <authorList>
            <consortium name="ENA_rothamsted_submissions"/>
            <consortium name="culmorum"/>
            <person name="King R."/>
        </authorList>
    </citation>
    <scope>NUCLEOTIDE SEQUENCE</scope>
</reference>
<keyword evidence="1" id="KW-0812">Transmembrane</keyword>
<keyword evidence="3" id="KW-1185">Reference proteome</keyword>
<protein>
    <submittedName>
        <fullName evidence="2">Uncharacterized protein</fullName>
    </submittedName>
</protein>
<dbReference type="PANTHER" id="PTHR34609">
    <property type="entry name" value="GEO08273P1-RELATED"/>
    <property type="match status" value="1"/>
</dbReference>
<gene>
    <name evidence="2" type="ORF">PHAECO_LOCUS648</name>
</gene>
<organism evidence="2 3">
    <name type="scientific">Phaedon cochleariae</name>
    <name type="common">Mustard beetle</name>
    <dbReference type="NCBI Taxonomy" id="80249"/>
    <lineage>
        <taxon>Eukaryota</taxon>
        <taxon>Metazoa</taxon>
        <taxon>Ecdysozoa</taxon>
        <taxon>Arthropoda</taxon>
        <taxon>Hexapoda</taxon>
        <taxon>Insecta</taxon>
        <taxon>Pterygota</taxon>
        <taxon>Neoptera</taxon>
        <taxon>Endopterygota</taxon>
        <taxon>Coleoptera</taxon>
        <taxon>Polyphaga</taxon>
        <taxon>Cucujiformia</taxon>
        <taxon>Chrysomeloidea</taxon>
        <taxon>Chrysomelidae</taxon>
        <taxon>Chrysomelinae</taxon>
        <taxon>Chrysomelini</taxon>
        <taxon>Phaedon</taxon>
    </lineage>
</organism>
<keyword evidence="1" id="KW-0472">Membrane</keyword>
<evidence type="ECO:0000256" key="1">
    <source>
        <dbReference type="SAM" id="Phobius"/>
    </source>
</evidence>
<dbReference type="OrthoDB" id="8190053at2759"/>
<dbReference type="EMBL" id="OU896707">
    <property type="protein sequence ID" value="CAG9812789.1"/>
    <property type="molecule type" value="Genomic_DNA"/>
</dbReference>
<dbReference type="Proteomes" id="UP001153737">
    <property type="component" value="Chromosome 1"/>
</dbReference>
<evidence type="ECO:0000313" key="3">
    <source>
        <dbReference type="Proteomes" id="UP001153737"/>
    </source>
</evidence>
<proteinExistence type="predicted"/>
<feature type="transmembrane region" description="Helical" evidence="1">
    <location>
        <begin position="55"/>
        <end position="80"/>
    </location>
</feature>
<feature type="transmembrane region" description="Helical" evidence="1">
    <location>
        <begin position="87"/>
        <end position="110"/>
    </location>
</feature>
<reference evidence="2" key="1">
    <citation type="submission" date="2022-01" db="EMBL/GenBank/DDBJ databases">
        <authorList>
            <person name="King R."/>
        </authorList>
    </citation>
    <scope>NUCLEOTIDE SEQUENCE</scope>
</reference>
<name>A0A9N9SAR4_PHACE</name>
<feature type="transmembrane region" description="Helical" evidence="1">
    <location>
        <begin position="20"/>
        <end position="40"/>
    </location>
</feature>
<dbReference type="AlphaFoldDB" id="A0A9N9SAR4"/>
<dbReference type="InterPro" id="IPR053077">
    <property type="entry name" value="MARVEL_domain_protein_3"/>
</dbReference>